<evidence type="ECO:0000313" key="3">
    <source>
        <dbReference type="EMBL" id="KAK8921779.1"/>
    </source>
</evidence>
<dbReference type="InterPro" id="IPR046796">
    <property type="entry name" value="Transposase_32_dom"/>
</dbReference>
<feature type="compositionally biased region" description="Polar residues" evidence="1">
    <location>
        <begin position="298"/>
        <end position="307"/>
    </location>
</feature>
<dbReference type="Pfam" id="PF20167">
    <property type="entry name" value="Transposase_32"/>
    <property type="match status" value="1"/>
</dbReference>
<proteinExistence type="predicted"/>
<evidence type="ECO:0000313" key="4">
    <source>
        <dbReference type="Proteomes" id="UP001418222"/>
    </source>
</evidence>
<feature type="compositionally biased region" description="Polar residues" evidence="1">
    <location>
        <begin position="200"/>
        <end position="217"/>
    </location>
</feature>
<feature type="region of interest" description="Disordered" evidence="1">
    <location>
        <begin position="284"/>
        <end position="307"/>
    </location>
</feature>
<organism evidence="3 4">
    <name type="scientific">Platanthera zijinensis</name>
    <dbReference type="NCBI Taxonomy" id="2320716"/>
    <lineage>
        <taxon>Eukaryota</taxon>
        <taxon>Viridiplantae</taxon>
        <taxon>Streptophyta</taxon>
        <taxon>Embryophyta</taxon>
        <taxon>Tracheophyta</taxon>
        <taxon>Spermatophyta</taxon>
        <taxon>Magnoliopsida</taxon>
        <taxon>Liliopsida</taxon>
        <taxon>Asparagales</taxon>
        <taxon>Orchidaceae</taxon>
        <taxon>Orchidoideae</taxon>
        <taxon>Orchideae</taxon>
        <taxon>Orchidinae</taxon>
        <taxon>Platanthera</taxon>
    </lineage>
</organism>
<evidence type="ECO:0000256" key="1">
    <source>
        <dbReference type="SAM" id="MobiDB-lite"/>
    </source>
</evidence>
<gene>
    <name evidence="3" type="ORF">KSP39_PZI020837</name>
</gene>
<sequence>MEHRGWSANYVRRINLFGWERFCHPRKEAIVSWVHEFYANLKFQKDNIVLVRGREVHFSAEAINDLFEILESSKFSREAKAWLLFVNASLMPTRHSNKISFERALLVFGILSDVPINVGRIVSQQMLKKASQDKIRPLWFPTLITELCRNAGVSAGEGDLITVVGHHITQTVIMTNIKESADGFKKGDHSTETADFAVSHQPSSSTAANPPITTNPEVPSLHQDKESNQGSNDYVKDYLRYQHVYLNSRLDYLTQNQAKLMKKAKIPIPAPVFQSQSRFDEEGFLLHRNGKRADPTSYEGSASDSEA</sequence>
<comment type="caution">
    <text evidence="3">The sequence shown here is derived from an EMBL/GenBank/DDBJ whole genome shotgun (WGS) entry which is preliminary data.</text>
</comment>
<keyword evidence="4" id="KW-1185">Reference proteome</keyword>
<dbReference type="Proteomes" id="UP001418222">
    <property type="component" value="Unassembled WGS sequence"/>
</dbReference>
<dbReference type="EMBL" id="JBBWWQ010000018">
    <property type="protein sequence ID" value="KAK8921779.1"/>
    <property type="molecule type" value="Genomic_DNA"/>
</dbReference>
<reference evidence="3 4" key="1">
    <citation type="journal article" date="2022" name="Nat. Plants">
        <title>Genomes of leafy and leafless Platanthera orchids illuminate the evolution of mycoheterotrophy.</title>
        <authorList>
            <person name="Li M.H."/>
            <person name="Liu K.W."/>
            <person name="Li Z."/>
            <person name="Lu H.C."/>
            <person name="Ye Q.L."/>
            <person name="Zhang D."/>
            <person name="Wang J.Y."/>
            <person name="Li Y.F."/>
            <person name="Zhong Z.M."/>
            <person name="Liu X."/>
            <person name="Yu X."/>
            <person name="Liu D.K."/>
            <person name="Tu X.D."/>
            <person name="Liu B."/>
            <person name="Hao Y."/>
            <person name="Liao X.Y."/>
            <person name="Jiang Y.T."/>
            <person name="Sun W.H."/>
            <person name="Chen J."/>
            <person name="Chen Y.Q."/>
            <person name="Ai Y."/>
            <person name="Zhai J.W."/>
            <person name="Wu S.S."/>
            <person name="Zhou Z."/>
            <person name="Hsiao Y.Y."/>
            <person name="Wu W.L."/>
            <person name="Chen Y.Y."/>
            <person name="Lin Y.F."/>
            <person name="Hsu J.L."/>
            <person name="Li C.Y."/>
            <person name="Wang Z.W."/>
            <person name="Zhao X."/>
            <person name="Zhong W.Y."/>
            <person name="Ma X.K."/>
            <person name="Ma L."/>
            <person name="Huang J."/>
            <person name="Chen G.Z."/>
            <person name="Huang M.Z."/>
            <person name="Huang L."/>
            <person name="Peng D.H."/>
            <person name="Luo Y.B."/>
            <person name="Zou S.Q."/>
            <person name="Chen S.P."/>
            <person name="Lan S."/>
            <person name="Tsai W.C."/>
            <person name="Van de Peer Y."/>
            <person name="Liu Z.J."/>
        </authorList>
    </citation>
    <scope>NUCLEOTIDE SEQUENCE [LARGE SCALE GENOMIC DNA]</scope>
    <source>
        <strain evidence="3">Lor287</strain>
    </source>
</reference>
<protein>
    <recommendedName>
        <fullName evidence="2">Putative plant transposon protein domain-containing protein</fullName>
    </recommendedName>
</protein>
<feature type="region of interest" description="Disordered" evidence="1">
    <location>
        <begin position="199"/>
        <end position="231"/>
    </location>
</feature>
<name>A0AAP0B0F2_9ASPA</name>
<dbReference type="AlphaFoldDB" id="A0AAP0B0F2"/>
<feature type="domain" description="Putative plant transposon protein" evidence="2">
    <location>
        <begin position="17"/>
        <end position="153"/>
    </location>
</feature>
<evidence type="ECO:0000259" key="2">
    <source>
        <dbReference type="Pfam" id="PF20167"/>
    </source>
</evidence>
<accession>A0AAP0B0F2</accession>